<comment type="catalytic activity">
    <reaction evidence="4">
        <text>L-aspartate + L-glutamine + ATP + H2O = L-asparagine + L-glutamate + AMP + diphosphate + H(+)</text>
        <dbReference type="Rhea" id="RHEA:12228"/>
        <dbReference type="ChEBI" id="CHEBI:15377"/>
        <dbReference type="ChEBI" id="CHEBI:15378"/>
        <dbReference type="ChEBI" id="CHEBI:29985"/>
        <dbReference type="ChEBI" id="CHEBI:29991"/>
        <dbReference type="ChEBI" id="CHEBI:30616"/>
        <dbReference type="ChEBI" id="CHEBI:33019"/>
        <dbReference type="ChEBI" id="CHEBI:58048"/>
        <dbReference type="ChEBI" id="CHEBI:58359"/>
        <dbReference type="ChEBI" id="CHEBI:456215"/>
        <dbReference type="EC" id="6.3.5.4"/>
    </reaction>
</comment>
<dbReference type="InterPro" id="IPR051786">
    <property type="entry name" value="ASN_synthetase/amidase"/>
</dbReference>
<comment type="caution">
    <text evidence="6">The sequence shown here is derived from an EMBL/GenBank/DDBJ whole genome shotgun (WGS) entry which is preliminary data.</text>
</comment>
<dbReference type="PANTHER" id="PTHR43284:SF1">
    <property type="entry name" value="ASPARAGINE SYNTHETASE"/>
    <property type="match status" value="1"/>
</dbReference>
<sequence length="258" mass="29290">MCGITGIFAYTNAAPPVNSQELLQMREVMAARGPDDAGIWLSERIGLAHRRLSIIDLTKMGAQPMTTQDGIIRIVFNGEIYNYRQLRSQLKAKGYSFHTNSDTEVLLHLYIEYGAEMVYHLRGMYAFAIWDDKNKGLFLARDPFGIKPLYYADDGLSFRFASQVKALLKGGQIDTTPQAAGHVGFFLWGYVPEPYTLYKGIHSLPAGTSLWIDTTNKHQFNTFFKISEEIAKTHDTIIHPDEIKEHLHQADSRLERTM</sequence>
<evidence type="ECO:0000256" key="3">
    <source>
        <dbReference type="ARBA" id="ARBA00012737"/>
    </source>
</evidence>
<dbReference type="PATRIC" id="fig|1003181.4.peg.2778"/>
<name>A0A176S2P8_9GAMM</name>
<evidence type="ECO:0000256" key="4">
    <source>
        <dbReference type="ARBA" id="ARBA00048741"/>
    </source>
</evidence>
<accession>A0A176S2P8</accession>
<gene>
    <name evidence="6" type="ORF">THIOM_002008</name>
</gene>
<dbReference type="InterPro" id="IPR029055">
    <property type="entry name" value="Ntn_hydrolases_N"/>
</dbReference>
<dbReference type="CDD" id="cd00712">
    <property type="entry name" value="AsnB"/>
    <property type="match status" value="1"/>
</dbReference>
<evidence type="ECO:0000256" key="1">
    <source>
        <dbReference type="ARBA" id="ARBA00005187"/>
    </source>
</evidence>
<proteinExistence type="inferred from homology"/>
<comment type="pathway">
    <text evidence="1">Amino-acid biosynthesis; L-asparagine biosynthesis; L-asparagine from L-aspartate (L-Gln route): step 1/1.</text>
</comment>
<dbReference type="Gene3D" id="3.60.20.10">
    <property type="entry name" value="Glutamine Phosphoribosylpyrophosphate, subunit 1, domain 1"/>
    <property type="match status" value="1"/>
</dbReference>
<evidence type="ECO:0000313" key="7">
    <source>
        <dbReference type="Proteomes" id="UP000076962"/>
    </source>
</evidence>
<dbReference type="AlphaFoldDB" id="A0A176S2P8"/>
<dbReference type="GO" id="GO:0004066">
    <property type="term" value="F:asparagine synthase (glutamine-hydrolyzing) activity"/>
    <property type="evidence" value="ECO:0007669"/>
    <property type="project" value="UniProtKB-EC"/>
</dbReference>
<dbReference type="PROSITE" id="PS51278">
    <property type="entry name" value="GATASE_TYPE_2"/>
    <property type="match status" value="1"/>
</dbReference>
<feature type="domain" description="Glutamine amidotransferase type-2" evidence="5">
    <location>
        <begin position="2"/>
        <end position="215"/>
    </location>
</feature>
<dbReference type="InterPro" id="IPR033738">
    <property type="entry name" value="AsnB_N"/>
</dbReference>
<organism evidence="6 7">
    <name type="scientific">Candidatus Thiomargarita nelsonii</name>
    <dbReference type="NCBI Taxonomy" id="1003181"/>
    <lineage>
        <taxon>Bacteria</taxon>
        <taxon>Pseudomonadati</taxon>
        <taxon>Pseudomonadota</taxon>
        <taxon>Gammaproteobacteria</taxon>
        <taxon>Thiotrichales</taxon>
        <taxon>Thiotrichaceae</taxon>
        <taxon>Thiomargarita</taxon>
    </lineage>
</organism>
<dbReference type="SUPFAM" id="SSF56235">
    <property type="entry name" value="N-terminal nucleophile aminohydrolases (Ntn hydrolases)"/>
    <property type="match status" value="1"/>
</dbReference>
<evidence type="ECO:0000259" key="5">
    <source>
        <dbReference type="PROSITE" id="PS51278"/>
    </source>
</evidence>
<dbReference type="GO" id="GO:0005829">
    <property type="term" value="C:cytosol"/>
    <property type="evidence" value="ECO:0007669"/>
    <property type="project" value="TreeGrafter"/>
</dbReference>
<dbReference type="PANTHER" id="PTHR43284">
    <property type="entry name" value="ASPARAGINE SYNTHETASE (GLUTAMINE-HYDROLYZING)"/>
    <property type="match status" value="1"/>
</dbReference>
<evidence type="ECO:0000256" key="2">
    <source>
        <dbReference type="ARBA" id="ARBA00005752"/>
    </source>
</evidence>
<dbReference type="EC" id="6.3.5.4" evidence="3"/>
<protein>
    <recommendedName>
        <fullName evidence="3">asparagine synthase (glutamine-hydrolyzing)</fullName>
        <ecNumber evidence="3">6.3.5.4</ecNumber>
    </recommendedName>
</protein>
<dbReference type="InterPro" id="IPR017932">
    <property type="entry name" value="GATase_2_dom"/>
</dbReference>
<reference evidence="6 7" key="1">
    <citation type="submission" date="2016-05" db="EMBL/GenBank/DDBJ databases">
        <title>Single-cell genome of chain-forming Candidatus Thiomargarita nelsonii and comparison to other large sulfur-oxidizing bacteria.</title>
        <authorList>
            <person name="Winkel M."/>
            <person name="Salman V."/>
            <person name="Woyke T."/>
            <person name="Schulz-Vogt H."/>
            <person name="Richter M."/>
            <person name="Flood B."/>
            <person name="Bailey J."/>
            <person name="Amann R."/>
            <person name="Mussmann M."/>
        </authorList>
    </citation>
    <scope>NUCLEOTIDE SEQUENCE [LARGE SCALE GENOMIC DNA]</scope>
    <source>
        <strain evidence="6 7">THI036</strain>
    </source>
</reference>
<comment type="similarity">
    <text evidence="2">Belongs to the asparagine synthetase family.</text>
</comment>
<dbReference type="Proteomes" id="UP000076962">
    <property type="component" value="Unassembled WGS sequence"/>
</dbReference>
<evidence type="ECO:0000313" key="6">
    <source>
        <dbReference type="EMBL" id="OAD22197.1"/>
    </source>
</evidence>
<dbReference type="EMBL" id="LUTY01001107">
    <property type="protein sequence ID" value="OAD22197.1"/>
    <property type="molecule type" value="Genomic_DNA"/>
</dbReference>
<keyword evidence="7" id="KW-1185">Reference proteome</keyword>
<dbReference type="Pfam" id="PF13537">
    <property type="entry name" value="GATase_7"/>
    <property type="match status" value="1"/>
</dbReference>